<protein>
    <recommendedName>
        <fullName evidence="6">TF-B3 domain-containing protein</fullName>
    </recommendedName>
</protein>
<evidence type="ECO:0000313" key="8">
    <source>
        <dbReference type="Proteomes" id="UP000886520"/>
    </source>
</evidence>
<feature type="domain" description="TF-B3" evidence="6">
    <location>
        <begin position="127"/>
        <end position="218"/>
    </location>
</feature>
<dbReference type="AlphaFoldDB" id="A0A9D4ZI27"/>
<reference evidence="7" key="1">
    <citation type="submission" date="2021-01" db="EMBL/GenBank/DDBJ databases">
        <title>Adiantum capillus-veneris genome.</title>
        <authorList>
            <person name="Fang Y."/>
            <person name="Liao Q."/>
        </authorList>
    </citation>
    <scope>NUCLEOTIDE SEQUENCE</scope>
    <source>
        <strain evidence="7">H3</strain>
        <tissue evidence="7">Leaf</tissue>
    </source>
</reference>
<evidence type="ECO:0000256" key="1">
    <source>
        <dbReference type="ARBA" id="ARBA00023015"/>
    </source>
</evidence>
<keyword evidence="2" id="KW-0238">DNA-binding</keyword>
<evidence type="ECO:0000256" key="4">
    <source>
        <dbReference type="ARBA" id="ARBA00023242"/>
    </source>
</evidence>
<dbReference type="InterPro" id="IPR003340">
    <property type="entry name" value="B3_DNA-bd"/>
</dbReference>
<dbReference type="Proteomes" id="UP000886520">
    <property type="component" value="Chromosome 8"/>
</dbReference>
<accession>A0A9D4ZI27</accession>
<evidence type="ECO:0000259" key="6">
    <source>
        <dbReference type="PROSITE" id="PS50863"/>
    </source>
</evidence>
<evidence type="ECO:0000313" key="7">
    <source>
        <dbReference type="EMBL" id="KAI5076254.1"/>
    </source>
</evidence>
<dbReference type="Gene3D" id="2.40.330.10">
    <property type="entry name" value="DNA-binding pseudobarrel domain"/>
    <property type="match status" value="1"/>
</dbReference>
<feature type="region of interest" description="Disordered" evidence="5">
    <location>
        <begin position="226"/>
        <end position="306"/>
    </location>
</feature>
<comment type="caution">
    <text evidence="7">The sequence shown here is derived from an EMBL/GenBank/DDBJ whole genome shotgun (WGS) entry which is preliminary data.</text>
</comment>
<dbReference type="Pfam" id="PF02362">
    <property type="entry name" value="B3"/>
    <property type="match status" value="1"/>
</dbReference>
<name>A0A9D4ZI27_ADICA</name>
<dbReference type="GO" id="GO:0003677">
    <property type="term" value="F:DNA binding"/>
    <property type="evidence" value="ECO:0007669"/>
    <property type="project" value="UniProtKB-KW"/>
</dbReference>
<dbReference type="InterPro" id="IPR015300">
    <property type="entry name" value="DNA-bd_pseudobarrel_sf"/>
</dbReference>
<evidence type="ECO:0000256" key="5">
    <source>
        <dbReference type="SAM" id="MobiDB-lite"/>
    </source>
</evidence>
<keyword evidence="8" id="KW-1185">Reference proteome</keyword>
<dbReference type="PANTHER" id="PTHR31391:SF4">
    <property type="entry name" value="B3 DOMAIN-CONTAINING PROTEIN OS03G0184500"/>
    <property type="match status" value="1"/>
</dbReference>
<dbReference type="SUPFAM" id="SSF101936">
    <property type="entry name" value="DNA-binding pseudobarrel domain"/>
    <property type="match status" value="1"/>
</dbReference>
<dbReference type="PROSITE" id="PS50863">
    <property type="entry name" value="B3"/>
    <property type="match status" value="1"/>
</dbReference>
<evidence type="ECO:0000256" key="3">
    <source>
        <dbReference type="ARBA" id="ARBA00023163"/>
    </source>
</evidence>
<feature type="compositionally biased region" description="Basic residues" evidence="5">
    <location>
        <begin position="247"/>
        <end position="260"/>
    </location>
</feature>
<sequence length="306" mass="34212">MGSDDASLDYESIRKHRLEENKKRMQELGISELSQSLSKAVHKTNSKPVKQREPKDDFPIEVRRSSRVMDAPRPNYSDAAFDFRLPRRSGPRIAGLPMRYASDVERIKAAERANKLQEELQNGNPSFVKLMLVSHVSGGFWLGLPLHFCKKNLPLNDGVVVLEDEKGGEWDSIYLAHRTGLSGGWRGFAMDHHLEDGDALIFELIQARRFKVHIVRISELASESENKENVVSCKGGQKRKSGEKIGKTKSGKKLVKKGKKSPREVVSEPESQTKAKSMQRSPLGAQKSATSNAAKDNNKPKASRRG</sequence>
<feature type="region of interest" description="Disordered" evidence="5">
    <location>
        <begin position="36"/>
        <end position="56"/>
    </location>
</feature>
<keyword evidence="4" id="KW-0539">Nucleus</keyword>
<proteinExistence type="predicted"/>
<dbReference type="OrthoDB" id="1909330at2759"/>
<organism evidence="7 8">
    <name type="scientific">Adiantum capillus-veneris</name>
    <name type="common">Maidenhair fern</name>
    <dbReference type="NCBI Taxonomy" id="13818"/>
    <lineage>
        <taxon>Eukaryota</taxon>
        <taxon>Viridiplantae</taxon>
        <taxon>Streptophyta</taxon>
        <taxon>Embryophyta</taxon>
        <taxon>Tracheophyta</taxon>
        <taxon>Polypodiopsida</taxon>
        <taxon>Polypodiidae</taxon>
        <taxon>Polypodiales</taxon>
        <taxon>Pteridineae</taxon>
        <taxon>Pteridaceae</taxon>
        <taxon>Vittarioideae</taxon>
        <taxon>Adiantum</taxon>
    </lineage>
</organism>
<dbReference type="SMART" id="SM01019">
    <property type="entry name" value="B3"/>
    <property type="match status" value="1"/>
</dbReference>
<gene>
    <name evidence="7" type="ORF">GOP47_0008319</name>
</gene>
<dbReference type="CDD" id="cd10017">
    <property type="entry name" value="B3_DNA"/>
    <property type="match status" value="1"/>
</dbReference>
<evidence type="ECO:0000256" key="2">
    <source>
        <dbReference type="ARBA" id="ARBA00023125"/>
    </source>
</evidence>
<keyword evidence="1" id="KW-0805">Transcription regulation</keyword>
<keyword evidence="3" id="KW-0804">Transcription</keyword>
<dbReference type="PANTHER" id="PTHR31391">
    <property type="entry name" value="B3 DOMAIN-CONTAINING PROTEIN OS11G0197600-RELATED"/>
    <property type="match status" value="1"/>
</dbReference>
<dbReference type="EMBL" id="JABFUD020000008">
    <property type="protein sequence ID" value="KAI5076254.1"/>
    <property type="molecule type" value="Genomic_DNA"/>
</dbReference>
<dbReference type="InterPro" id="IPR044837">
    <property type="entry name" value="REM16-like"/>
</dbReference>
<feature type="compositionally biased region" description="Polar residues" evidence="5">
    <location>
        <begin position="269"/>
        <end position="280"/>
    </location>
</feature>